<dbReference type="InterPro" id="IPR025636">
    <property type="entry name" value="DUF4294"/>
</dbReference>
<sequence>MFRYLSIFILLIGFNAIGQKSTRPFPKDSVENDTIEKFYMIIEGDSIPREAIDLEEVVLLRKLKFNSNADRKRYLILRRKTRKVYPYAKLASERLVELNSRLDHIKGNRARKKYTKIVQNYIEEEFSAELKKLTRTEGQILVKLIHRQTGVTTFDLVKDLKSGWRAFWYNTTASMFDISLKEEYNPESNQEDFLIEDILQRSFRDNILERQNSALDFEYLELSDKWNKSPSPKKSS</sequence>
<dbReference type="RefSeq" id="WP_423738319.1">
    <property type="nucleotide sequence ID" value="NZ_QBKQ01000005.1"/>
</dbReference>
<comment type="caution">
    <text evidence="1">The sequence shown here is derived from an EMBL/GenBank/DDBJ whole genome shotgun (WGS) entry which is preliminary data.</text>
</comment>
<organism evidence="1 2">
    <name type="scientific">Christiangramia gaetbulicola</name>
    <dbReference type="NCBI Taxonomy" id="703340"/>
    <lineage>
        <taxon>Bacteria</taxon>
        <taxon>Pseudomonadati</taxon>
        <taxon>Bacteroidota</taxon>
        <taxon>Flavobacteriia</taxon>
        <taxon>Flavobacteriales</taxon>
        <taxon>Flavobacteriaceae</taxon>
        <taxon>Christiangramia</taxon>
    </lineage>
</organism>
<name>A0A2T6ACL3_9FLAO</name>
<keyword evidence="2" id="KW-1185">Reference proteome</keyword>
<accession>A0A2T6ACL3</accession>
<dbReference type="Pfam" id="PF14127">
    <property type="entry name" value="DUF4294"/>
    <property type="match status" value="1"/>
</dbReference>
<dbReference type="Proteomes" id="UP000244174">
    <property type="component" value="Unassembled WGS sequence"/>
</dbReference>
<protein>
    <submittedName>
        <fullName evidence="1">Uncharacterized protein DUF4294</fullName>
    </submittedName>
</protein>
<evidence type="ECO:0000313" key="1">
    <source>
        <dbReference type="EMBL" id="PTX41516.1"/>
    </source>
</evidence>
<dbReference type="AlphaFoldDB" id="A0A2T6ACL3"/>
<reference evidence="1 2" key="1">
    <citation type="submission" date="2018-04" db="EMBL/GenBank/DDBJ databases">
        <title>Genomic Encyclopedia of Archaeal and Bacterial Type Strains, Phase II (KMG-II): from individual species to whole genera.</title>
        <authorList>
            <person name="Goeker M."/>
        </authorList>
    </citation>
    <scope>NUCLEOTIDE SEQUENCE [LARGE SCALE GENOMIC DNA]</scope>
    <source>
        <strain evidence="1 2">DSM 23082</strain>
    </source>
</reference>
<proteinExistence type="predicted"/>
<gene>
    <name evidence="1" type="ORF">C8P64_3316</name>
</gene>
<dbReference type="EMBL" id="QBKQ01000005">
    <property type="protein sequence ID" value="PTX41516.1"/>
    <property type="molecule type" value="Genomic_DNA"/>
</dbReference>
<evidence type="ECO:0000313" key="2">
    <source>
        <dbReference type="Proteomes" id="UP000244174"/>
    </source>
</evidence>